<organism evidence="2 3">
    <name type="scientific">Aphanomyces astaci</name>
    <name type="common">Crayfish plague agent</name>
    <dbReference type="NCBI Taxonomy" id="112090"/>
    <lineage>
        <taxon>Eukaryota</taxon>
        <taxon>Sar</taxon>
        <taxon>Stramenopiles</taxon>
        <taxon>Oomycota</taxon>
        <taxon>Saprolegniomycetes</taxon>
        <taxon>Saprolegniales</taxon>
        <taxon>Verrucalvaceae</taxon>
        <taxon>Aphanomyces</taxon>
    </lineage>
</organism>
<feature type="region of interest" description="Disordered" evidence="1">
    <location>
        <begin position="67"/>
        <end position="95"/>
    </location>
</feature>
<evidence type="ECO:0000256" key="1">
    <source>
        <dbReference type="SAM" id="MobiDB-lite"/>
    </source>
</evidence>
<dbReference type="Proteomes" id="UP000469452">
    <property type="component" value="Unassembled WGS sequence"/>
</dbReference>
<accession>A0A6A5AZN2</accession>
<comment type="caution">
    <text evidence="2">The sequence shown here is derived from an EMBL/GenBank/DDBJ whole genome shotgun (WGS) entry which is preliminary data.</text>
</comment>
<evidence type="ECO:0000313" key="3">
    <source>
        <dbReference type="Proteomes" id="UP000469452"/>
    </source>
</evidence>
<evidence type="ECO:0000313" key="2">
    <source>
        <dbReference type="EMBL" id="KAF0775770.1"/>
    </source>
</evidence>
<sequence>MSPENLIPNKGTRASVEEFLKRSQGEAQERERLVKEAEAKALQKQLAADDTETAQRRVEIADAVLDISKKSKADDDDDDLGGDLFADEPENDAAP</sequence>
<dbReference type="AlphaFoldDB" id="A0A6A5AZN2"/>
<reference evidence="2 3" key="1">
    <citation type="submission" date="2019-06" db="EMBL/GenBank/DDBJ databases">
        <title>Genomics analysis of Aphanomyces spp. identifies a new class of oomycete effector associated with host adaptation.</title>
        <authorList>
            <person name="Gaulin E."/>
        </authorList>
    </citation>
    <scope>NUCLEOTIDE SEQUENCE [LARGE SCALE GENOMIC DNA]</scope>
    <source>
        <strain evidence="2 3">E</strain>
    </source>
</reference>
<protein>
    <submittedName>
        <fullName evidence="2">Uncharacterized protein</fullName>
    </submittedName>
</protein>
<dbReference type="EMBL" id="VJMI01001014">
    <property type="protein sequence ID" value="KAF0775770.1"/>
    <property type="molecule type" value="Genomic_DNA"/>
</dbReference>
<gene>
    <name evidence="2" type="ORF">AaE_000530</name>
</gene>
<name>A0A6A5AZN2_APHAT</name>
<feature type="compositionally biased region" description="Acidic residues" evidence="1">
    <location>
        <begin position="74"/>
        <end position="95"/>
    </location>
</feature>
<proteinExistence type="predicted"/>
<feature type="non-terminal residue" evidence="2">
    <location>
        <position position="95"/>
    </location>
</feature>